<evidence type="ECO:0000256" key="19">
    <source>
        <dbReference type="PROSITE-ProRule" id="PRU00169"/>
    </source>
</evidence>
<sequence>MHHLLTRQLSRFLGVADPAQGARVLADLRQLAARPDVAPETAAALAGLEGLLAAVDEAYQHQDRTLALQTSSLERNARELEEANARLSQDLAVRRGAVESLREIANRMLAQAGLPAISPQDDSLEAITLLLDDLVLERESTRAQLDGALRALEQQQAAVDRHAIVSIADVTGRITYVNDKFVQISGYSRDELLEQNHRILNSGHHPPEFFDDLWRTIAAGQVWSGDICNRSKSGHNYWVNATIVPFVDAQGRPYQYVAIRTDITARIEAEEKLDAQLHFTRQLIESIPVPLYFKDTEGFYLGFNKAFEDFFCLRREEWLGRHVRDLLPPDIAAFHATRDEELIQHLERQSYELEVVTLRGERRVAFYSKAPLTRPDGTASGLIGTILDISDRKRWEQEILRAKEAAEAANQTKSDFLANMSHEIRTPMNGILGMTELALDTALDEEQREYLQAVKRSADALLVVINDILDFSKIEAGKLDVESVPFDLEPVIGDALRGVALRAEQKGIELLADIDADVPGRLLGDPGRLRQILLNLLSNAVKFTARGEVAVGVHLERQDADGLLLHFTVRDSGIGIAPEKCQIIFEPFSQEDASTTRNYGGTGLGLTICSRLAALMGGYIWVESTVGKGSTFQFTVRLQPLSPQSEPPLPLAGRRAVVALRHPEQAATLCRQLAALGMAACPIENAAALATTDAADLYAIDVDLPLPAGTTWEAVLDATGVMPAQVLLLTRISAPTGGGLRDWGVRWAIPKPALPGELRHALAQWCGQPGEKGVAGRPLRVLLAEDHPVNQRLMSSVLARLGHQVVVAEDGEAAVEKARDETVDLILMDMQMPRLDGLTATARIRAEARRAGRRRVPVYALSAAVEDVDRGAGEAAGLDGYLGKPLAQEALRSVLESAAVALGPARKTSGGTPVAQEAQDAKEDYARLLAQADPDIVGIIGQVFIETAPRDARALAEAHAAQDWEALARVAHTIKGSIANFAAENLVHQAGALEAAAHSGQVEPAAVETLAAEYQRFCDALASYLARTEA</sequence>
<dbReference type="InterPro" id="IPR004358">
    <property type="entry name" value="Sig_transdc_His_kin-like_C"/>
</dbReference>
<evidence type="ECO:0000256" key="9">
    <source>
        <dbReference type="ARBA" id="ARBA00022777"/>
    </source>
</evidence>
<reference evidence="25 26" key="1">
    <citation type="submission" date="2017-07" db="EMBL/GenBank/DDBJ databases">
        <title>Complete genome sequence of Oryzomicrobium terrae TPP412.</title>
        <authorList>
            <person name="Chiu L.-W."/>
            <person name="Lo K.-J."/>
            <person name="Tsai Y.-M."/>
            <person name="Lin S.-S."/>
            <person name="Kuo C.-H."/>
            <person name="Liu C.-T."/>
        </authorList>
    </citation>
    <scope>NUCLEOTIDE SEQUENCE [LARGE SCALE GENOMIC DNA]</scope>
    <source>
        <strain evidence="25 26">TPP412</strain>
    </source>
</reference>
<dbReference type="Pfam" id="PF08448">
    <property type="entry name" value="PAS_4"/>
    <property type="match status" value="1"/>
</dbReference>
<dbReference type="CDD" id="cd00088">
    <property type="entry name" value="HPT"/>
    <property type="match status" value="1"/>
</dbReference>
<evidence type="ECO:0000259" key="24">
    <source>
        <dbReference type="PROSITE" id="PS50894"/>
    </source>
</evidence>
<dbReference type="PROSITE" id="PS50112">
    <property type="entry name" value="PAS"/>
    <property type="match status" value="2"/>
</dbReference>
<dbReference type="FunFam" id="3.30.565.10:FF:000010">
    <property type="entry name" value="Sensor histidine kinase RcsC"/>
    <property type="match status" value="1"/>
</dbReference>
<dbReference type="Proteomes" id="UP000323671">
    <property type="component" value="Chromosome"/>
</dbReference>
<evidence type="ECO:0000256" key="7">
    <source>
        <dbReference type="ARBA" id="ARBA00022692"/>
    </source>
</evidence>
<evidence type="ECO:0000256" key="12">
    <source>
        <dbReference type="ARBA" id="ARBA00023012"/>
    </source>
</evidence>
<evidence type="ECO:0000259" key="22">
    <source>
        <dbReference type="PROSITE" id="PS50112"/>
    </source>
</evidence>
<dbReference type="AlphaFoldDB" id="A0A5C1E7C4"/>
<organism evidence="25 26">
    <name type="scientific">Oryzomicrobium terrae</name>
    <dbReference type="NCBI Taxonomy" id="1735038"/>
    <lineage>
        <taxon>Bacteria</taxon>
        <taxon>Pseudomonadati</taxon>
        <taxon>Pseudomonadota</taxon>
        <taxon>Betaproteobacteria</taxon>
        <taxon>Rhodocyclales</taxon>
        <taxon>Rhodocyclaceae</taxon>
        <taxon>Oryzomicrobium</taxon>
    </lineage>
</organism>
<keyword evidence="13" id="KW-0472">Membrane</keyword>
<dbReference type="SUPFAM" id="SSF55874">
    <property type="entry name" value="ATPase domain of HSP90 chaperone/DNA topoisomerase II/histidine kinase"/>
    <property type="match status" value="1"/>
</dbReference>
<name>A0A5C1E7C4_9RHOO</name>
<feature type="domain" description="HPt" evidence="24">
    <location>
        <begin position="933"/>
        <end position="1024"/>
    </location>
</feature>
<evidence type="ECO:0000256" key="13">
    <source>
        <dbReference type="ARBA" id="ARBA00023136"/>
    </source>
</evidence>
<dbReference type="SUPFAM" id="SSF55785">
    <property type="entry name" value="PYP-like sensor domain (PAS domain)"/>
    <property type="match status" value="2"/>
</dbReference>
<dbReference type="FunFam" id="1.10.287.130:FF:000002">
    <property type="entry name" value="Two-component osmosensing histidine kinase"/>
    <property type="match status" value="1"/>
</dbReference>
<keyword evidence="7" id="KW-0812">Transmembrane</keyword>
<dbReference type="InterPro" id="IPR005467">
    <property type="entry name" value="His_kinase_dom"/>
</dbReference>
<evidence type="ECO:0000256" key="4">
    <source>
        <dbReference type="ARBA" id="ARBA00022475"/>
    </source>
</evidence>
<evidence type="ECO:0000256" key="16">
    <source>
        <dbReference type="ARBA" id="ARBA00068150"/>
    </source>
</evidence>
<dbReference type="InterPro" id="IPR000014">
    <property type="entry name" value="PAS"/>
</dbReference>
<dbReference type="PROSITE" id="PS50110">
    <property type="entry name" value="RESPONSE_REGULATORY"/>
    <property type="match status" value="1"/>
</dbReference>
<evidence type="ECO:0000256" key="17">
    <source>
        <dbReference type="ARBA" id="ARBA00070152"/>
    </source>
</evidence>
<dbReference type="Gene3D" id="3.30.565.10">
    <property type="entry name" value="Histidine kinase-like ATPase, C-terminal domain"/>
    <property type="match status" value="1"/>
</dbReference>
<dbReference type="InterPro" id="IPR036097">
    <property type="entry name" value="HisK_dim/P_sf"/>
</dbReference>
<dbReference type="PRINTS" id="PR00344">
    <property type="entry name" value="BCTRLSENSOR"/>
</dbReference>
<feature type="domain" description="PAS" evidence="22">
    <location>
        <begin position="165"/>
        <end position="206"/>
    </location>
</feature>
<dbReference type="InterPro" id="IPR000700">
    <property type="entry name" value="PAS-assoc_C"/>
</dbReference>
<feature type="modified residue" description="Phosphohistidine" evidence="18">
    <location>
        <position position="972"/>
    </location>
</feature>
<dbReference type="Pfam" id="PF13426">
    <property type="entry name" value="PAS_9"/>
    <property type="match status" value="1"/>
</dbReference>
<dbReference type="NCBIfam" id="TIGR00229">
    <property type="entry name" value="sensory_box"/>
    <property type="match status" value="2"/>
</dbReference>
<dbReference type="Pfam" id="PF00512">
    <property type="entry name" value="HisKA"/>
    <property type="match status" value="1"/>
</dbReference>
<evidence type="ECO:0000259" key="20">
    <source>
        <dbReference type="PROSITE" id="PS50109"/>
    </source>
</evidence>
<dbReference type="InterPro" id="IPR003594">
    <property type="entry name" value="HATPase_dom"/>
</dbReference>
<keyword evidence="26" id="KW-1185">Reference proteome</keyword>
<accession>A0A5C1E7C4</accession>
<feature type="domain" description="PAC" evidence="23">
    <location>
        <begin position="221"/>
        <end position="275"/>
    </location>
</feature>
<comment type="subunit">
    <text evidence="15">At low DSF concentrations, interacts with RpfF.</text>
</comment>
<dbReference type="InterPro" id="IPR011006">
    <property type="entry name" value="CheY-like_superfamily"/>
</dbReference>
<dbReference type="InterPro" id="IPR003661">
    <property type="entry name" value="HisK_dim/P_dom"/>
</dbReference>
<dbReference type="GO" id="GO:0005886">
    <property type="term" value="C:plasma membrane"/>
    <property type="evidence" value="ECO:0007669"/>
    <property type="project" value="UniProtKB-SubCell"/>
</dbReference>
<evidence type="ECO:0000313" key="25">
    <source>
        <dbReference type="EMBL" id="QEL64831.1"/>
    </source>
</evidence>
<evidence type="ECO:0000259" key="21">
    <source>
        <dbReference type="PROSITE" id="PS50110"/>
    </source>
</evidence>
<dbReference type="SMART" id="SM00073">
    <property type="entry name" value="HPT"/>
    <property type="match status" value="1"/>
</dbReference>
<dbReference type="EMBL" id="CP022579">
    <property type="protein sequence ID" value="QEL64831.1"/>
    <property type="molecule type" value="Genomic_DNA"/>
</dbReference>
<keyword evidence="9" id="KW-0418">Kinase</keyword>
<dbReference type="Pfam" id="PF00072">
    <property type="entry name" value="Response_reg"/>
    <property type="match status" value="1"/>
</dbReference>
<dbReference type="Gene3D" id="3.40.50.2300">
    <property type="match status" value="1"/>
</dbReference>
<dbReference type="InterPro" id="IPR008207">
    <property type="entry name" value="Sig_transdc_His_kin_Hpt_dom"/>
</dbReference>
<protein>
    <recommendedName>
        <fullName evidence="16">Sensory/regulatory protein RpfC</fullName>
        <ecNumber evidence="3">2.7.13.3</ecNumber>
    </recommendedName>
    <alternativeName>
        <fullName evidence="17">Virulence sensor protein BvgS</fullName>
    </alternativeName>
</protein>
<dbReference type="KEGG" id="otr:OTERR_13550"/>
<dbReference type="Gene3D" id="3.30.450.20">
    <property type="entry name" value="PAS domain"/>
    <property type="match status" value="2"/>
</dbReference>
<dbReference type="PROSITE" id="PS50109">
    <property type="entry name" value="HIS_KIN"/>
    <property type="match status" value="1"/>
</dbReference>
<dbReference type="PANTHER" id="PTHR45339">
    <property type="entry name" value="HYBRID SIGNAL TRANSDUCTION HISTIDINE KINASE J"/>
    <property type="match status" value="1"/>
</dbReference>
<feature type="domain" description="PAS" evidence="22">
    <location>
        <begin position="276"/>
        <end position="330"/>
    </location>
</feature>
<feature type="modified residue" description="4-aspartylphosphate" evidence="19">
    <location>
        <position position="829"/>
    </location>
</feature>
<comment type="catalytic activity">
    <reaction evidence="1">
        <text>ATP + protein L-histidine = ADP + protein N-phospho-L-histidine.</text>
        <dbReference type="EC" id="2.7.13.3"/>
    </reaction>
</comment>
<evidence type="ECO:0000256" key="15">
    <source>
        <dbReference type="ARBA" id="ARBA00064003"/>
    </source>
</evidence>
<dbReference type="InterPro" id="IPR001789">
    <property type="entry name" value="Sig_transdc_resp-reg_receiver"/>
</dbReference>
<keyword evidence="5 19" id="KW-0597">Phosphoprotein</keyword>
<dbReference type="PROSITE" id="PS50894">
    <property type="entry name" value="HPT"/>
    <property type="match status" value="1"/>
</dbReference>
<dbReference type="SUPFAM" id="SSF52172">
    <property type="entry name" value="CheY-like"/>
    <property type="match status" value="1"/>
</dbReference>
<dbReference type="SMART" id="SM00387">
    <property type="entry name" value="HATPase_c"/>
    <property type="match status" value="1"/>
</dbReference>
<evidence type="ECO:0000259" key="23">
    <source>
        <dbReference type="PROSITE" id="PS50113"/>
    </source>
</evidence>
<dbReference type="PANTHER" id="PTHR45339:SF1">
    <property type="entry name" value="HYBRID SIGNAL TRANSDUCTION HISTIDINE KINASE J"/>
    <property type="match status" value="1"/>
</dbReference>
<dbReference type="Pfam" id="PF02518">
    <property type="entry name" value="HATPase_c"/>
    <property type="match status" value="1"/>
</dbReference>
<proteinExistence type="predicted"/>
<feature type="domain" description="PAC" evidence="23">
    <location>
        <begin position="349"/>
        <end position="401"/>
    </location>
</feature>
<evidence type="ECO:0000256" key="2">
    <source>
        <dbReference type="ARBA" id="ARBA00004651"/>
    </source>
</evidence>
<dbReference type="SMART" id="SM00388">
    <property type="entry name" value="HisKA"/>
    <property type="match status" value="1"/>
</dbReference>
<dbReference type="Gene3D" id="1.10.287.130">
    <property type="match status" value="1"/>
</dbReference>
<feature type="domain" description="Histidine kinase" evidence="20">
    <location>
        <begin position="419"/>
        <end position="640"/>
    </location>
</feature>
<gene>
    <name evidence="25" type="ORF">OTERR_13550</name>
</gene>
<dbReference type="GO" id="GO:0000155">
    <property type="term" value="F:phosphorelay sensor kinase activity"/>
    <property type="evidence" value="ECO:0007669"/>
    <property type="project" value="InterPro"/>
</dbReference>
<keyword evidence="12" id="KW-0902">Two-component regulatory system</keyword>
<dbReference type="SMART" id="SM00091">
    <property type="entry name" value="PAS"/>
    <property type="match status" value="2"/>
</dbReference>
<dbReference type="CDD" id="cd17546">
    <property type="entry name" value="REC_hyHK_CKI1_RcsC-like"/>
    <property type="match status" value="1"/>
</dbReference>
<keyword evidence="6" id="KW-0808">Transferase</keyword>
<dbReference type="SMART" id="SM00448">
    <property type="entry name" value="REC"/>
    <property type="match status" value="1"/>
</dbReference>
<evidence type="ECO:0000256" key="11">
    <source>
        <dbReference type="ARBA" id="ARBA00022989"/>
    </source>
</evidence>
<keyword evidence="4" id="KW-1003">Cell membrane</keyword>
<dbReference type="Gene3D" id="1.20.120.160">
    <property type="entry name" value="HPT domain"/>
    <property type="match status" value="1"/>
</dbReference>
<dbReference type="InterPro" id="IPR036890">
    <property type="entry name" value="HATPase_C_sf"/>
</dbReference>
<dbReference type="InterPro" id="IPR013656">
    <property type="entry name" value="PAS_4"/>
</dbReference>
<evidence type="ECO:0000256" key="1">
    <source>
        <dbReference type="ARBA" id="ARBA00000085"/>
    </source>
</evidence>
<evidence type="ECO:0000256" key="18">
    <source>
        <dbReference type="PROSITE-ProRule" id="PRU00110"/>
    </source>
</evidence>
<dbReference type="CDD" id="cd00082">
    <property type="entry name" value="HisKA"/>
    <property type="match status" value="1"/>
</dbReference>
<evidence type="ECO:0000256" key="6">
    <source>
        <dbReference type="ARBA" id="ARBA00022679"/>
    </source>
</evidence>
<dbReference type="CDD" id="cd00130">
    <property type="entry name" value="PAS"/>
    <property type="match status" value="2"/>
</dbReference>
<keyword evidence="11" id="KW-1133">Transmembrane helix</keyword>
<evidence type="ECO:0000256" key="3">
    <source>
        <dbReference type="ARBA" id="ARBA00012438"/>
    </source>
</evidence>
<dbReference type="Pfam" id="PF01627">
    <property type="entry name" value="Hpt"/>
    <property type="match status" value="1"/>
</dbReference>
<feature type="domain" description="Response regulatory" evidence="21">
    <location>
        <begin position="780"/>
        <end position="899"/>
    </location>
</feature>
<dbReference type="CDD" id="cd16922">
    <property type="entry name" value="HATPase_EvgS-ArcB-TorS-like"/>
    <property type="match status" value="1"/>
</dbReference>
<dbReference type="SMART" id="SM00086">
    <property type="entry name" value="PAC"/>
    <property type="match status" value="2"/>
</dbReference>
<dbReference type="SUPFAM" id="SSF47384">
    <property type="entry name" value="Homodimeric domain of signal transducing histidine kinase"/>
    <property type="match status" value="1"/>
</dbReference>
<dbReference type="InterPro" id="IPR001610">
    <property type="entry name" value="PAC"/>
</dbReference>
<keyword evidence="10" id="KW-0067">ATP-binding</keyword>
<dbReference type="RefSeq" id="WP_149425263.1">
    <property type="nucleotide sequence ID" value="NZ_CP022579.1"/>
</dbReference>
<dbReference type="InterPro" id="IPR035965">
    <property type="entry name" value="PAS-like_dom_sf"/>
</dbReference>
<keyword evidence="8" id="KW-0547">Nucleotide-binding</keyword>
<comment type="function">
    <text evidence="14">Member of the two-component regulatory system BvgS/BvgA. Phosphorylates BvgA via a four-step phosphorelay in response to environmental signals.</text>
</comment>
<dbReference type="EC" id="2.7.13.3" evidence="3"/>
<dbReference type="InterPro" id="IPR036641">
    <property type="entry name" value="HPT_dom_sf"/>
</dbReference>
<dbReference type="SUPFAM" id="SSF47226">
    <property type="entry name" value="Histidine-containing phosphotransfer domain, HPT domain"/>
    <property type="match status" value="1"/>
</dbReference>
<dbReference type="PROSITE" id="PS50113">
    <property type="entry name" value="PAC"/>
    <property type="match status" value="2"/>
</dbReference>
<evidence type="ECO:0000256" key="10">
    <source>
        <dbReference type="ARBA" id="ARBA00022840"/>
    </source>
</evidence>
<comment type="subcellular location">
    <subcellularLocation>
        <location evidence="2">Cell membrane</location>
        <topology evidence="2">Multi-pass membrane protein</topology>
    </subcellularLocation>
</comment>
<evidence type="ECO:0000256" key="8">
    <source>
        <dbReference type="ARBA" id="ARBA00022741"/>
    </source>
</evidence>
<dbReference type="GO" id="GO:0005524">
    <property type="term" value="F:ATP binding"/>
    <property type="evidence" value="ECO:0007669"/>
    <property type="project" value="UniProtKB-KW"/>
</dbReference>
<evidence type="ECO:0000256" key="14">
    <source>
        <dbReference type="ARBA" id="ARBA00058004"/>
    </source>
</evidence>
<evidence type="ECO:0000313" key="26">
    <source>
        <dbReference type="Proteomes" id="UP000323671"/>
    </source>
</evidence>
<evidence type="ECO:0000256" key="5">
    <source>
        <dbReference type="ARBA" id="ARBA00022553"/>
    </source>
</evidence>